<keyword evidence="5" id="KW-0547">Nucleotide-binding</keyword>
<dbReference type="Gene3D" id="3.40.50.720">
    <property type="entry name" value="NAD(P)-binding Rossmann-like Domain"/>
    <property type="match status" value="1"/>
</dbReference>
<evidence type="ECO:0000259" key="8">
    <source>
        <dbReference type="SMART" id="SM00846"/>
    </source>
</evidence>
<dbReference type="InterPro" id="IPR020828">
    <property type="entry name" value="GlycerAld_3-P_DH_NAD(P)-bd"/>
</dbReference>
<dbReference type="PANTHER" id="PTHR43148">
    <property type="entry name" value="GLYCERALDEHYDE-3-PHOSPHATE DEHYDROGENASE 2"/>
    <property type="match status" value="1"/>
</dbReference>
<dbReference type="SMART" id="SM00846">
    <property type="entry name" value="Gp_dh_N"/>
    <property type="match status" value="1"/>
</dbReference>
<evidence type="ECO:0000313" key="10">
    <source>
        <dbReference type="Proteomes" id="UP000243468"/>
    </source>
</evidence>
<accession>A0A1G6GW43</accession>
<evidence type="ECO:0000256" key="1">
    <source>
        <dbReference type="ARBA" id="ARBA00007406"/>
    </source>
</evidence>
<feature type="active site" description="Nucleophile" evidence="4">
    <location>
        <position position="162"/>
    </location>
</feature>
<dbReference type="RefSeq" id="WP_092818489.1">
    <property type="nucleotide sequence ID" value="NZ_BAABKJ010000006.1"/>
</dbReference>
<dbReference type="AlphaFoldDB" id="A0A1G6GW43"/>
<feature type="binding site" evidence="5">
    <location>
        <position position="36"/>
    </location>
    <ligand>
        <name>NAD(+)</name>
        <dbReference type="ChEBI" id="CHEBI:57540"/>
    </ligand>
</feature>
<feature type="domain" description="Glyceraldehyde 3-phosphate dehydrogenase NAD(P) binding" evidence="8">
    <location>
        <begin position="2"/>
        <end position="162"/>
    </location>
</feature>
<evidence type="ECO:0000313" key="9">
    <source>
        <dbReference type="EMBL" id="SDB86247.1"/>
    </source>
</evidence>
<dbReference type="FunFam" id="3.30.360.10:FF:000002">
    <property type="entry name" value="Glyceraldehyde-3-phosphate dehydrogenase"/>
    <property type="match status" value="1"/>
</dbReference>
<comment type="similarity">
    <text evidence="1 7">Belongs to the glyceraldehyde-3-phosphate dehydrogenase family.</text>
</comment>
<dbReference type="Gene3D" id="3.30.360.10">
    <property type="entry name" value="Dihydrodipicolinate Reductase, domain 2"/>
    <property type="match status" value="1"/>
</dbReference>
<evidence type="ECO:0000256" key="6">
    <source>
        <dbReference type="PIRSR" id="PIRSR000149-4"/>
    </source>
</evidence>
<name>A0A1G6GW43_9GAMM</name>
<keyword evidence="5" id="KW-0520">NAD</keyword>
<dbReference type="PROSITE" id="PS00071">
    <property type="entry name" value="GAPDH"/>
    <property type="match status" value="1"/>
</dbReference>
<dbReference type="CDD" id="cd18126">
    <property type="entry name" value="GAPDH_I_C"/>
    <property type="match status" value="1"/>
</dbReference>
<dbReference type="InterPro" id="IPR036291">
    <property type="entry name" value="NAD(P)-bd_dom_sf"/>
</dbReference>
<dbReference type="GO" id="GO:0051287">
    <property type="term" value="F:NAD binding"/>
    <property type="evidence" value="ECO:0007669"/>
    <property type="project" value="InterPro"/>
</dbReference>
<keyword evidence="10" id="KW-1185">Reference proteome</keyword>
<evidence type="ECO:0000256" key="7">
    <source>
        <dbReference type="RuleBase" id="RU000397"/>
    </source>
</evidence>
<dbReference type="SUPFAM" id="SSF55347">
    <property type="entry name" value="Glyceraldehyde-3-phosphate dehydrogenase-like, C-terminal domain"/>
    <property type="match status" value="1"/>
</dbReference>
<feature type="binding site" evidence="5">
    <location>
        <position position="324"/>
    </location>
    <ligand>
        <name>NAD(+)</name>
        <dbReference type="ChEBI" id="CHEBI:57540"/>
    </ligand>
</feature>
<dbReference type="FunFam" id="3.40.50.720:FF:000001">
    <property type="entry name" value="Glyceraldehyde-3-phosphate dehydrogenase"/>
    <property type="match status" value="1"/>
</dbReference>
<feature type="site" description="Activates thiol group during catalysis" evidence="6">
    <location>
        <position position="189"/>
    </location>
</feature>
<dbReference type="OrthoDB" id="9803304at2"/>
<sequence>MQRVAINGFGRIGRNVLRAWFENPKDFHFDIVAINDIADVETLVHLFKYDTTHGRFKGKVEVLLQDEQIFLHISAGLAQLKVQVFSQQQPESLPWKDLNIDVVLECTGLFRSRAAATGHIHAGAKRVIIGAAPFDTVDAAIVYGVNHHEVKATDQIISSVSCTTQALVPLVKIIDDAFGIDTALMTEIHAVTADQSVLDHAHRDLRRARASGHNIIPTTSSALGALKRVMPKMAERIDGYSIRVPTINVAAIDLTFVAQSHVTAHKINEILIKSARQDYAEIMDVTDEPVVSSDFNHSPYSLIVDLSQTMVVGHQAKVFAWYDNEWGYANRLLDLCESFTHK</sequence>
<dbReference type="SUPFAM" id="SSF51735">
    <property type="entry name" value="NAD(P)-binding Rossmann-fold domains"/>
    <property type="match status" value="1"/>
</dbReference>
<dbReference type="InterPro" id="IPR020831">
    <property type="entry name" value="GlycerAld/Erythrose_P_DH"/>
</dbReference>
<evidence type="ECO:0000256" key="2">
    <source>
        <dbReference type="ARBA" id="ARBA00011881"/>
    </source>
</evidence>
<comment type="subunit">
    <text evidence="2">Homotetramer.</text>
</comment>
<evidence type="ECO:0000256" key="3">
    <source>
        <dbReference type="ARBA" id="ARBA00023002"/>
    </source>
</evidence>
<dbReference type="PRINTS" id="PR00078">
    <property type="entry name" value="G3PDHDRGNASE"/>
</dbReference>
<proteinExistence type="inferred from homology"/>
<dbReference type="Pfam" id="PF00044">
    <property type="entry name" value="Gp_dh_N"/>
    <property type="match status" value="1"/>
</dbReference>
<dbReference type="STRING" id="1226327.SAMN05421732_101422"/>
<dbReference type="GO" id="GO:0016620">
    <property type="term" value="F:oxidoreductase activity, acting on the aldehyde or oxo group of donors, NAD or NADP as acceptor"/>
    <property type="evidence" value="ECO:0007669"/>
    <property type="project" value="InterPro"/>
</dbReference>
<dbReference type="Pfam" id="PF02800">
    <property type="entry name" value="Gp_dh_C"/>
    <property type="match status" value="1"/>
</dbReference>
<feature type="binding site" evidence="5">
    <location>
        <begin position="11"/>
        <end position="12"/>
    </location>
    <ligand>
        <name>NAD(+)</name>
        <dbReference type="ChEBI" id="CHEBI:57540"/>
    </ligand>
</feature>
<dbReference type="InterPro" id="IPR020829">
    <property type="entry name" value="GlycerAld_3-P_DH_cat"/>
</dbReference>
<protein>
    <submittedName>
        <fullName evidence="9">Glyceraldehyde 3-phosphate dehydrogenase</fullName>
    </submittedName>
</protein>
<evidence type="ECO:0000256" key="4">
    <source>
        <dbReference type="PIRSR" id="PIRSR000149-1"/>
    </source>
</evidence>
<organism evidence="9 10">
    <name type="scientific">Acinetobacter kookii</name>
    <dbReference type="NCBI Taxonomy" id="1226327"/>
    <lineage>
        <taxon>Bacteria</taxon>
        <taxon>Pseudomonadati</taxon>
        <taxon>Pseudomonadota</taxon>
        <taxon>Gammaproteobacteria</taxon>
        <taxon>Moraxellales</taxon>
        <taxon>Moraxellaceae</taxon>
        <taxon>Acinetobacter</taxon>
    </lineage>
</organism>
<evidence type="ECO:0000256" key="5">
    <source>
        <dbReference type="PIRSR" id="PIRSR000149-3"/>
    </source>
</evidence>
<keyword evidence="3" id="KW-0560">Oxidoreductase</keyword>
<dbReference type="PIRSF" id="PIRSF000149">
    <property type="entry name" value="GAP_DH"/>
    <property type="match status" value="1"/>
</dbReference>
<dbReference type="InterPro" id="IPR020830">
    <property type="entry name" value="GlycerAld_3-P_DH_AS"/>
</dbReference>
<gene>
    <name evidence="9" type="ORF">SAMN05421732_101422</name>
</gene>
<dbReference type="Proteomes" id="UP000243468">
    <property type="component" value="Unassembled WGS sequence"/>
</dbReference>
<reference evidence="10" key="1">
    <citation type="submission" date="2016-09" db="EMBL/GenBank/DDBJ databases">
        <authorList>
            <person name="Varghese N."/>
            <person name="Submissions S."/>
        </authorList>
    </citation>
    <scope>NUCLEOTIDE SEQUENCE [LARGE SCALE GENOMIC DNA]</scope>
    <source>
        <strain evidence="10">ANC 4667</strain>
    </source>
</reference>
<dbReference type="EMBL" id="FMYO01000001">
    <property type="protein sequence ID" value="SDB86247.1"/>
    <property type="molecule type" value="Genomic_DNA"/>
</dbReference>